<evidence type="ECO:0000313" key="1">
    <source>
        <dbReference type="EMBL" id="KTF05841.1"/>
    </source>
</evidence>
<protein>
    <submittedName>
        <fullName evidence="1">Uncharacterized protein</fullName>
    </submittedName>
</protein>
<reference evidence="1" key="1">
    <citation type="submission" date="2013-11" db="EMBL/GenBank/DDBJ databases">
        <title>Microbial diversity, functional groups and degradation webs in Northern and Southern Mediterranean and Red Sea marine crude oil polluted sites.</title>
        <authorList>
            <person name="Daffonchio D."/>
            <person name="Mapelli F."/>
            <person name="Ferrer M."/>
            <person name="Richter M."/>
            <person name="Cherif A."/>
            <person name="Malkawi H.I."/>
            <person name="Yakimov M.M."/>
            <person name="Abdel-Fattah Y.R."/>
            <person name="Blaghen M."/>
            <person name="Golyshin P.N."/>
            <person name="Kalogerakis N."/>
            <person name="Boon N."/>
            <person name="Magagnini M."/>
            <person name="Fava F."/>
        </authorList>
    </citation>
    <scope>NUCLEOTIDE SEQUENCE</scope>
</reference>
<comment type="caution">
    <text evidence="1">The sequence shown here is derived from an EMBL/GenBank/DDBJ whole genome shotgun (WGS) entry which is preliminary data.</text>
</comment>
<dbReference type="EMBL" id="AYSL01001529">
    <property type="protein sequence ID" value="KTF05841.1"/>
    <property type="molecule type" value="Genomic_DNA"/>
</dbReference>
<gene>
    <name evidence="1" type="ORF">MGSAQ_002663</name>
</gene>
<feature type="non-terminal residue" evidence="1">
    <location>
        <position position="1"/>
    </location>
</feature>
<name>A0A1B6NRC9_9ZZZZ</name>
<accession>A0A1B6NRC9</accession>
<proteinExistence type="predicted"/>
<sequence>SDTRLVANEIARVLEKSGIAELAIMVAGFI</sequence>
<dbReference type="AlphaFoldDB" id="A0A1B6NRC9"/>
<organism evidence="1">
    <name type="scientific">marine sediment metagenome</name>
    <dbReference type="NCBI Taxonomy" id="412755"/>
    <lineage>
        <taxon>unclassified sequences</taxon>
        <taxon>metagenomes</taxon>
        <taxon>ecological metagenomes</taxon>
    </lineage>
</organism>